<proteinExistence type="predicted"/>
<name>A0A9W9PHG3_9EURO</name>
<reference evidence="2" key="1">
    <citation type="submission" date="2022-11" db="EMBL/GenBank/DDBJ databases">
        <authorList>
            <person name="Petersen C."/>
        </authorList>
    </citation>
    <scope>NUCLEOTIDE SEQUENCE</scope>
    <source>
        <strain evidence="2">IBT 19713</strain>
    </source>
</reference>
<evidence type="ECO:0000256" key="1">
    <source>
        <dbReference type="SAM" id="MobiDB-lite"/>
    </source>
</evidence>
<dbReference type="GeneID" id="83198503"/>
<dbReference type="EMBL" id="JAPQKS010000002">
    <property type="protein sequence ID" value="KAJ5246920.1"/>
    <property type="molecule type" value="Genomic_DNA"/>
</dbReference>
<feature type="compositionally biased region" description="Basic and acidic residues" evidence="1">
    <location>
        <begin position="10"/>
        <end position="20"/>
    </location>
</feature>
<evidence type="ECO:0000313" key="3">
    <source>
        <dbReference type="Proteomes" id="UP001150941"/>
    </source>
</evidence>
<comment type="caution">
    <text evidence="2">The sequence shown here is derived from an EMBL/GenBank/DDBJ whole genome shotgun (WGS) entry which is preliminary data.</text>
</comment>
<gene>
    <name evidence="2" type="ORF">N7468_001903</name>
</gene>
<keyword evidence="3" id="KW-1185">Reference proteome</keyword>
<sequence length="77" mass="8668">MRKVWTNNGDENHEPREGRSRSQKLRFPVGHCQPGGKKIQPEALQNSSDAAASLTAYGSNKTKSPRKSTHAYFLVWK</sequence>
<dbReference type="AlphaFoldDB" id="A0A9W9PHG3"/>
<reference evidence="2" key="2">
    <citation type="journal article" date="2023" name="IMA Fungus">
        <title>Comparative genomic study of the Penicillium genus elucidates a diverse pangenome and 15 lateral gene transfer events.</title>
        <authorList>
            <person name="Petersen C."/>
            <person name="Sorensen T."/>
            <person name="Nielsen M.R."/>
            <person name="Sondergaard T.E."/>
            <person name="Sorensen J.L."/>
            <person name="Fitzpatrick D.A."/>
            <person name="Frisvad J.C."/>
            <person name="Nielsen K.L."/>
        </authorList>
    </citation>
    <scope>NUCLEOTIDE SEQUENCE</scope>
    <source>
        <strain evidence="2">IBT 19713</strain>
    </source>
</reference>
<organism evidence="2 3">
    <name type="scientific">Penicillium chermesinum</name>
    <dbReference type="NCBI Taxonomy" id="63820"/>
    <lineage>
        <taxon>Eukaryota</taxon>
        <taxon>Fungi</taxon>
        <taxon>Dikarya</taxon>
        <taxon>Ascomycota</taxon>
        <taxon>Pezizomycotina</taxon>
        <taxon>Eurotiomycetes</taxon>
        <taxon>Eurotiomycetidae</taxon>
        <taxon>Eurotiales</taxon>
        <taxon>Aspergillaceae</taxon>
        <taxon>Penicillium</taxon>
    </lineage>
</organism>
<dbReference type="RefSeq" id="XP_058334341.1">
    <property type="nucleotide sequence ID" value="XM_058471200.1"/>
</dbReference>
<evidence type="ECO:0000313" key="2">
    <source>
        <dbReference type="EMBL" id="KAJ5246920.1"/>
    </source>
</evidence>
<feature type="region of interest" description="Disordered" evidence="1">
    <location>
        <begin position="1"/>
        <end position="26"/>
    </location>
</feature>
<dbReference type="Proteomes" id="UP001150941">
    <property type="component" value="Unassembled WGS sequence"/>
</dbReference>
<protein>
    <submittedName>
        <fullName evidence="2">Uncharacterized protein</fullName>
    </submittedName>
</protein>
<accession>A0A9W9PHG3</accession>